<evidence type="ECO:0000313" key="3">
    <source>
        <dbReference type="Proteomes" id="UP001642540"/>
    </source>
</evidence>
<dbReference type="Proteomes" id="UP001642540">
    <property type="component" value="Unassembled WGS sequence"/>
</dbReference>
<feature type="transmembrane region" description="Helical" evidence="1">
    <location>
        <begin position="209"/>
        <end position="227"/>
    </location>
</feature>
<organism evidence="2 3">
    <name type="scientific">Orchesella dallaii</name>
    <dbReference type="NCBI Taxonomy" id="48710"/>
    <lineage>
        <taxon>Eukaryota</taxon>
        <taxon>Metazoa</taxon>
        <taxon>Ecdysozoa</taxon>
        <taxon>Arthropoda</taxon>
        <taxon>Hexapoda</taxon>
        <taxon>Collembola</taxon>
        <taxon>Entomobryomorpha</taxon>
        <taxon>Entomobryoidea</taxon>
        <taxon>Orchesellidae</taxon>
        <taxon>Orchesellinae</taxon>
        <taxon>Orchesella</taxon>
    </lineage>
</organism>
<keyword evidence="1" id="KW-1133">Transmembrane helix</keyword>
<gene>
    <name evidence="2" type="ORF">ODALV1_LOCUS1677</name>
</gene>
<feature type="transmembrane region" description="Helical" evidence="1">
    <location>
        <begin position="154"/>
        <end position="172"/>
    </location>
</feature>
<feature type="transmembrane region" description="Helical" evidence="1">
    <location>
        <begin position="391"/>
        <end position="411"/>
    </location>
</feature>
<feature type="transmembrane region" description="Helical" evidence="1">
    <location>
        <begin position="184"/>
        <end position="202"/>
    </location>
</feature>
<evidence type="ECO:0000313" key="2">
    <source>
        <dbReference type="EMBL" id="CAL8071337.1"/>
    </source>
</evidence>
<feature type="transmembrane region" description="Helical" evidence="1">
    <location>
        <begin position="299"/>
        <end position="323"/>
    </location>
</feature>
<feature type="transmembrane region" description="Helical" evidence="1">
    <location>
        <begin position="64"/>
        <end position="85"/>
    </location>
</feature>
<feature type="transmembrane region" description="Helical" evidence="1">
    <location>
        <begin position="367"/>
        <end position="384"/>
    </location>
</feature>
<keyword evidence="3" id="KW-1185">Reference proteome</keyword>
<keyword evidence="1" id="KW-0472">Membrane</keyword>
<feature type="transmembrane region" description="Helical" evidence="1">
    <location>
        <begin position="463"/>
        <end position="482"/>
    </location>
</feature>
<protein>
    <recommendedName>
        <fullName evidence="4">Gustatory receptor</fullName>
    </recommendedName>
</protein>
<evidence type="ECO:0000256" key="1">
    <source>
        <dbReference type="SAM" id="Phobius"/>
    </source>
</evidence>
<feature type="transmembrane region" description="Helical" evidence="1">
    <location>
        <begin position="494"/>
        <end position="516"/>
    </location>
</feature>
<keyword evidence="1" id="KW-0812">Transmembrane</keyword>
<accession>A0ABP1PTL6</accession>
<evidence type="ECO:0008006" key="4">
    <source>
        <dbReference type="Google" id="ProtNLM"/>
    </source>
</evidence>
<proteinExistence type="predicted"/>
<name>A0ABP1PTL6_9HEXA</name>
<dbReference type="EMBL" id="CAXLJM020000005">
    <property type="protein sequence ID" value="CAL8071337.1"/>
    <property type="molecule type" value="Genomic_DNA"/>
</dbReference>
<feature type="transmembrane region" description="Helical" evidence="1">
    <location>
        <begin position="247"/>
        <end position="269"/>
    </location>
</feature>
<comment type="caution">
    <text evidence="2">The sequence shown here is derived from an EMBL/GenBank/DDBJ whole genome shotgun (WGS) entry which is preliminary data.</text>
</comment>
<reference evidence="2 3" key="1">
    <citation type="submission" date="2024-08" db="EMBL/GenBank/DDBJ databases">
        <authorList>
            <person name="Cucini C."/>
            <person name="Frati F."/>
        </authorList>
    </citation>
    <scope>NUCLEOTIDE SEQUENCE [LARGE SCALE GENOMIC DNA]</scope>
</reference>
<sequence length="589" mass="68430">MKFIALASALLFFIFICLYGIGRAIVGTEIDWNVKKRFLRILSMTRYGMFLDSNVVKRNISDEIPIHDIFLGVFGMVALCFSLNLPHYNFMCILYGMLVYWMECNNIIETVNWQWSRKNRRQYFDDQMKLEERRKCLMRSYKKLKHIAKLVNKVYHAMVFMNIIVVVTYYSINLHDLFTFKTVMHQIKVAIYLIVSVVEYGLAAHANQMVGCIIVQFLSILILVTELRSSLEKLGSNFGVGYANQVASYFQIFYYVWHFLFVFFTYSAWWRKSRQFQILTQWISSRGNSQHISLLQRPVIGVAIALAFLLCSLAAVTGVISGIGAESISSVTNGTWWIRRLVADAKYTLFLADKLTRTQNPLTPEELQVWEWILGVIIGLAHLYRRMISAYGILSVAVGAIILWLPVFNLYKLSDNLVHWYKNNLENHYESESQVKQEIEQLCISYKEIRELSMRVNQCYKDIVMPLVFMMVFYYSVSLDLVFIRHDYYDRARLIFFILLLVFILILGADICRMMGAFQKNLFNFPTVSPTMTSLIAYETETHAIGIKAHNNVLTISYGLLGEISSTVITYFIVCAQYNYNTDIETPRV</sequence>